<dbReference type="CDD" id="cd03250">
    <property type="entry name" value="ABCC_MRP_domain1"/>
    <property type="match status" value="1"/>
</dbReference>
<dbReference type="InterPro" id="IPR003593">
    <property type="entry name" value="AAA+_ATPase"/>
</dbReference>
<dbReference type="InterPro" id="IPR017871">
    <property type="entry name" value="ABC_transporter-like_CS"/>
</dbReference>
<dbReference type="InterPro" id="IPR027417">
    <property type="entry name" value="P-loop_NTPase"/>
</dbReference>
<gene>
    <name evidence="12" type="ORF">NQ318_000780</name>
</gene>
<evidence type="ECO:0000256" key="7">
    <source>
        <dbReference type="ARBA" id="ARBA00022989"/>
    </source>
</evidence>
<proteinExistence type="predicted"/>
<comment type="subcellular location">
    <subcellularLocation>
        <location evidence="1">Membrane</location>
    </subcellularLocation>
</comment>
<evidence type="ECO:0000259" key="10">
    <source>
        <dbReference type="PROSITE" id="PS50893"/>
    </source>
</evidence>
<feature type="domain" description="ABC transporter" evidence="10">
    <location>
        <begin position="312"/>
        <end position="532"/>
    </location>
</feature>
<keyword evidence="6" id="KW-0067">ATP-binding</keyword>
<evidence type="ECO:0000313" key="12">
    <source>
        <dbReference type="EMBL" id="KAJ8954546.1"/>
    </source>
</evidence>
<evidence type="ECO:0000256" key="9">
    <source>
        <dbReference type="SAM" id="Phobius"/>
    </source>
</evidence>
<sequence length="1083" mass="122799">MDEGNKCARQKNPRENASILSIITFFYTLPLFKKGCKKKLDDEDVYNTVPKYLSERLGNKLEAYWHLERKTKESPSVIRVLISCYGRKYLIIGLVEFFAKTAFILQPLILERLLRYFRINETEMYKDDAYIYATLFIGVNLLYTIYNHNYQQYVIEYGIEVRTAFAALMYKKILKLHPSTFSSITMGNIVTLITKDVAAFENAIKCLNDLWVGFLQIIIIAYIISTRMGLSVLSAVGFFIVIIPLEGHYLQPEVAYFVQACYTTLIAYITGSIPYGINQTAELFASARRIQNFLNGKELESQPLKHIAHPKVYLRNVAAEVNGVEVLKDVSLFANKGLLIVTGNVGSGKTVLLKTIMKDYTVSRGQILTEGTISYVSQEPWLFPSALKQNILFGQAYNEKRYQQVLDACALTDDLKQFKYGDRTIVGDRGVNLSKGQQSRINLARAVYRDSDIYLLDDCLSALDTHISQHVFDKCIKGFLRNKIVILVTHNINHIKDNGHNVLFVDDGTTLTIEQQKKTLDKRITYYIDDVDLDYLDGQMKKKERIDEIEDEQERVHYIGYDDEPLLKEKHVEESEENLYHEKKKSGKVSLSVYLQYYRFAGGICALLLVIAVSIISQLALLATDKLLNKWYYLPTGRAIKRLESATRSPMIGYLNATLEGLTTVRAYEKQALLVSQFDKHLDLYTSSYYMMQCTLTAFGFLLDIICNIFTAAVVLWFTTFKSVKTLGMLRPFYGRPFKVDSPTFGGQIRDDRFGKQSANTSTSKESQIGREHGCCPCVKVGDAGLAITQAIKLISFLPRTIKQLSELENNMTSVERALEYTDVDTEDKESGDHKENWPSQGKIEYKEVTLSYQTTEEQVLKKISFILEPGKKLESWGELELENLPLFPLYLGTIKSNIDPADRYSDFQIWEAIEKVNLKQVITSLQEGIVDGGSNYSAGQRQLICLARALVSKCRIIVLDEATASMDSEMCDFIQNTKREIFADCTVITIAHRLSTVADSDKMGQVKTKKTRDQERELLHEMAMLSTAGLLSRLFSIPLERDARRSAAVNRTGKRAPPPGPPRFVGVAKHLLSAGESKTEGI</sequence>
<evidence type="ECO:0000256" key="2">
    <source>
        <dbReference type="ARBA" id="ARBA00022448"/>
    </source>
</evidence>
<evidence type="ECO:0000256" key="1">
    <source>
        <dbReference type="ARBA" id="ARBA00004370"/>
    </source>
</evidence>
<dbReference type="Proteomes" id="UP001162162">
    <property type="component" value="Unassembled WGS sequence"/>
</dbReference>
<dbReference type="SUPFAM" id="SSF90123">
    <property type="entry name" value="ABC transporter transmembrane region"/>
    <property type="match status" value="2"/>
</dbReference>
<dbReference type="InterPro" id="IPR011527">
    <property type="entry name" value="ABC1_TM_dom"/>
</dbReference>
<name>A0AAV8YSB6_9CUCU</name>
<dbReference type="SUPFAM" id="SSF52540">
    <property type="entry name" value="P-loop containing nucleoside triphosphate hydrolases"/>
    <property type="match status" value="2"/>
</dbReference>
<reference evidence="12" key="1">
    <citation type="journal article" date="2023" name="Insect Mol. Biol.">
        <title>Genome sequencing provides insights into the evolution of gene families encoding plant cell wall-degrading enzymes in longhorned beetles.</title>
        <authorList>
            <person name="Shin N.R."/>
            <person name="Okamura Y."/>
            <person name="Kirsch R."/>
            <person name="Pauchet Y."/>
        </authorList>
    </citation>
    <scope>NUCLEOTIDE SEQUENCE</scope>
    <source>
        <strain evidence="12">AMC_N1</strain>
    </source>
</reference>
<evidence type="ECO:0000256" key="8">
    <source>
        <dbReference type="ARBA" id="ARBA00023136"/>
    </source>
</evidence>
<dbReference type="InterPro" id="IPR050173">
    <property type="entry name" value="ABC_transporter_C-like"/>
</dbReference>
<dbReference type="PROSITE" id="PS50893">
    <property type="entry name" value="ABC_TRANSPORTER_2"/>
    <property type="match status" value="2"/>
</dbReference>
<evidence type="ECO:0000256" key="5">
    <source>
        <dbReference type="ARBA" id="ARBA00022741"/>
    </source>
</evidence>
<dbReference type="EMBL" id="JAPWTK010000047">
    <property type="protein sequence ID" value="KAJ8954546.1"/>
    <property type="molecule type" value="Genomic_DNA"/>
</dbReference>
<dbReference type="InterPro" id="IPR036640">
    <property type="entry name" value="ABC1_TM_sf"/>
</dbReference>
<feature type="transmembrane region" description="Helical" evidence="9">
    <location>
        <begin position="89"/>
        <end position="109"/>
    </location>
</feature>
<keyword evidence="8 9" id="KW-0472">Membrane</keyword>
<dbReference type="FunFam" id="3.40.50.300:FF:000973">
    <property type="entry name" value="Multidrug resistance-associated protein 4"/>
    <property type="match status" value="1"/>
</dbReference>
<evidence type="ECO:0000256" key="6">
    <source>
        <dbReference type="ARBA" id="ARBA00022840"/>
    </source>
</evidence>
<dbReference type="GO" id="GO:0016887">
    <property type="term" value="F:ATP hydrolysis activity"/>
    <property type="evidence" value="ECO:0007669"/>
    <property type="project" value="InterPro"/>
</dbReference>
<feature type="domain" description="ABC transmembrane type-1" evidence="11">
    <location>
        <begin position="90"/>
        <end position="245"/>
    </location>
</feature>
<dbReference type="PROSITE" id="PS00211">
    <property type="entry name" value="ABC_TRANSPORTER_1"/>
    <property type="match status" value="2"/>
</dbReference>
<feature type="transmembrane region" description="Helical" evidence="9">
    <location>
        <begin position="600"/>
        <end position="623"/>
    </location>
</feature>
<keyword evidence="7 9" id="KW-1133">Transmembrane helix</keyword>
<organism evidence="12 13">
    <name type="scientific">Aromia moschata</name>
    <dbReference type="NCBI Taxonomy" id="1265417"/>
    <lineage>
        <taxon>Eukaryota</taxon>
        <taxon>Metazoa</taxon>
        <taxon>Ecdysozoa</taxon>
        <taxon>Arthropoda</taxon>
        <taxon>Hexapoda</taxon>
        <taxon>Insecta</taxon>
        <taxon>Pterygota</taxon>
        <taxon>Neoptera</taxon>
        <taxon>Endopterygota</taxon>
        <taxon>Coleoptera</taxon>
        <taxon>Polyphaga</taxon>
        <taxon>Cucujiformia</taxon>
        <taxon>Chrysomeloidea</taxon>
        <taxon>Cerambycidae</taxon>
        <taxon>Cerambycinae</taxon>
        <taxon>Callichromatini</taxon>
        <taxon>Aromia</taxon>
    </lineage>
</organism>
<dbReference type="Gene3D" id="1.20.1560.10">
    <property type="entry name" value="ABC transporter type 1, transmembrane domain"/>
    <property type="match status" value="2"/>
</dbReference>
<keyword evidence="5" id="KW-0547">Nucleotide-binding</keyword>
<evidence type="ECO:0000256" key="4">
    <source>
        <dbReference type="ARBA" id="ARBA00022737"/>
    </source>
</evidence>
<protein>
    <recommendedName>
        <fullName evidence="14">Multidrug resistance-associated protein lethal(2)03659</fullName>
    </recommendedName>
</protein>
<dbReference type="InterPro" id="IPR003439">
    <property type="entry name" value="ABC_transporter-like_ATP-bd"/>
</dbReference>
<dbReference type="AlphaFoldDB" id="A0AAV8YSB6"/>
<comment type="caution">
    <text evidence="12">The sequence shown here is derived from an EMBL/GenBank/DDBJ whole genome shotgun (WGS) entry which is preliminary data.</text>
</comment>
<dbReference type="Gene3D" id="3.40.50.300">
    <property type="entry name" value="P-loop containing nucleotide triphosphate hydrolases"/>
    <property type="match status" value="2"/>
</dbReference>
<dbReference type="SMART" id="SM00382">
    <property type="entry name" value="AAA"/>
    <property type="match status" value="1"/>
</dbReference>
<feature type="transmembrane region" description="Helical" evidence="9">
    <location>
        <begin position="210"/>
        <end position="243"/>
    </location>
</feature>
<keyword evidence="2" id="KW-0813">Transport</keyword>
<dbReference type="GO" id="GO:0005524">
    <property type="term" value="F:ATP binding"/>
    <property type="evidence" value="ECO:0007669"/>
    <property type="project" value="UniProtKB-KW"/>
</dbReference>
<evidence type="ECO:0008006" key="14">
    <source>
        <dbReference type="Google" id="ProtNLM"/>
    </source>
</evidence>
<keyword evidence="13" id="KW-1185">Reference proteome</keyword>
<dbReference type="PROSITE" id="PS50929">
    <property type="entry name" value="ABC_TM1F"/>
    <property type="match status" value="2"/>
</dbReference>
<feature type="transmembrane region" description="Helical" evidence="9">
    <location>
        <begin position="698"/>
        <end position="721"/>
    </location>
</feature>
<evidence type="ECO:0000313" key="13">
    <source>
        <dbReference type="Proteomes" id="UP001162162"/>
    </source>
</evidence>
<feature type="domain" description="ABC transporter" evidence="10">
    <location>
        <begin position="749"/>
        <end position="1048"/>
    </location>
</feature>
<accession>A0AAV8YSB6</accession>
<feature type="transmembrane region" description="Helical" evidence="9">
    <location>
        <begin position="255"/>
        <end position="277"/>
    </location>
</feature>
<dbReference type="Pfam" id="PF00005">
    <property type="entry name" value="ABC_tran"/>
    <property type="match status" value="2"/>
</dbReference>
<dbReference type="PANTHER" id="PTHR24223:SF448">
    <property type="entry name" value="FI20146P1-RELATED"/>
    <property type="match status" value="1"/>
</dbReference>
<evidence type="ECO:0000259" key="11">
    <source>
        <dbReference type="PROSITE" id="PS50929"/>
    </source>
</evidence>
<evidence type="ECO:0000256" key="3">
    <source>
        <dbReference type="ARBA" id="ARBA00022692"/>
    </source>
</evidence>
<feature type="domain" description="ABC transmembrane type-1" evidence="11">
    <location>
        <begin position="631"/>
        <end position="717"/>
    </location>
</feature>
<keyword evidence="4" id="KW-0677">Repeat</keyword>
<dbReference type="PANTHER" id="PTHR24223">
    <property type="entry name" value="ATP-BINDING CASSETTE SUB-FAMILY C"/>
    <property type="match status" value="1"/>
</dbReference>
<dbReference type="GO" id="GO:0140359">
    <property type="term" value="F:ABC-type transporter activity"/>
    <property type="evidence" value="ECO:0007669"/>
    <property type="project" value="InterPro"/>
</dbReference>
<keyword evidence="3 9" id="KW-0812">Transmembrane</keyword>
<feature type="transmembrane region" description="Helical" evidence="9">
    <location>
        <begin position="129"/>
        <end position="146"/>
    </location>
</feature>
<dbReference type="GO" id="GO:0016020">
    <property type="term" value="C:membrane"/>
    <property type="evidence" value="ECO:0007669"/>
    <property type="project" value="UniProtKB-SubCell"/>
</dbReference>
<dbReference type="Pfam" id="PF00664">
    <property type="entry name" value="ABC_membrane"/>
    <property type="match status" value="2"/>
</dbReference>